<evidence type="ECO:0000313" key="2">
    <source>
        <dbReference type="Proteomes" id="UP000239649"/>
    </source>
</evidence>
<sequence>MEVLSELARALSRESIDVATRAHVVTMPLCRFLLPVSDNTTRRRRALLAQLCLQSGAAAHLVLALASSSALYLGGPPGPNQSREQASAATLAQDVSFLLANVLLPLPAVEPPSVQAALRQSLVDGIWATRACRCSRR</sequence>
<proteinExistence type="predicted"/>
<dbReference type="AlphaFoldDB" id="A0A2P6V2J4"/>
<keyword evidence="1" id="KW-0378">Hydrolase</keyword>
<dbReference type="EMBL" id="LHPF02000039">
    <property type="protein sequence ID" value="PSC68302.1"/>
    <property type="molecule type" value="Genomic_DNA"/>
</dbReference>
<protein>
    <submittedName>
        <fullName evidence="1">Phosphonoacetate hydrolase</fullName>
    </submittedName>
</protein>
<dbReference type="GO" id="GO:0016787">
    <property type="term" value="F:hydrolase activity"/>
    <property type="evidence" value="ECO:0007669"/>
    <property type="project" value="UniProtKB-KW"/>
</dbReference>
<name>A0A2P6V2J4_9CHLO</name>
<gene>
    <name evidence="1" type="ORF">C2E20_8122</name>
</gene>
<evidence type="ECO:0000313" key="1">
    <source>
        <dbReference type="EMBL" id="PSC68302.1"/>
    </source>
</evidence>
<keyword evidence="2" id="KW-1185">Reference proteome</keyword>
<comment type="caution">
    <text evidence="1">The sequence shown here is derived from an EMBL/GenBank/DDBJ whole genome shotgun (WGS) entry which is preliminary data.</text>
</comment>
<reference evidence="1 2" key="1">
    <citation type="journal article" date="2018" name="Plant J.">
        <title>Genome sequences of Chlorella sorokiniana UTEX 1602 and Micractinium conductrix SAG 241.80: implications to maltose excretion by a green alga.</title>
        <authorList>
            <person name="Arriola M.B."/>
            <person name="Velmurugan N."/>
            <person name="Zhang Y."/>
            <person name="Plunkett M.H."/>
            <person name="Hondzo H."/>
            <person name="Barney B.M."/>
        </authorList>
    </citation>
    <scope>NUCLEOTIDE SEQUENCE [LARGE SCALE GENOMIC DNA]</scope>
    <source>
        <strain evidence="1 2">SAG 241.80</strain>
    </source>
</reference>
<organism evidence="1 2">
    <name type="scientific">Micractinium conductrix</name>
    <dbReference type="NCBI Taxonomy" id="554055"/>
    <lineage>
        <taxon>Eukaryota</taxon>
        <taxon>Viridiplantae</taxon>
        <taxon>Chlorophyta</taxon>
        <taxon>core chlorophytes</taxon>
        <taxon>Trebouxiophyceae</taxon>
        <taxon>Chlorellales</taxon>
        <taxon>Chlorellaceae</taxon>
        <taxon>Chlorella clade</taxon>
        <taxon>Micractinium</taxon>
    </lineage>
</organism>
<dbReference type="Proteomes" id="UP000239649">
    <property type="component" value="Unassembled WGS sequence"/>
</dbReference>
<accession>A0A2P6V2J4</accession>